<dbReference type="Proteomes" id="UP001341840">
    <property type="component" value="Unassembled WGS sequence"/>
</dbReference>
<dbReference type="SUPFAM" id="SSF50249">
    <property type="entry name" value="Nucleic acid-binding proteins"/>
    <property type="match status" value="1"/>
</dbReference>
<organism evidence="2 3">
    <name type="scientific">Stylosanthes scabra</name>
    <dbReference type="NCBI Taxonomy" id="79078"/>
    <lineage>
        <taxon>Eukaryota</taxon>
        <taxon>Viridiplantae</taxon>
        <taxon>Streptophyta</taxon>
        <taxon>Embryophyta</taxon>
        <taxon>Tracheophyta</taxon>
        <taxon>Spermatophyta</taxon>
        <taxon>Magnoliopsida</taxon>
        <taxon>eudicotyledons</taxon>
        <taxon>Gunneridae</taxon>
        <taxon>Pentapetalae</taxon>
        <taxon>rosids</taxon>
        <taxon>fabids</taxon>
        <taxon>Fabales</taxon>
        <taxon>Fabaceae</taxon>
        <taxon>Papilionoideae</taxon>
        <taxon>50 kb inversion clade</taxon>
        <taxon>dalbergioids sensu lato</taxon>
        <taxon>Dalbergieae</taxon>
        <taxon>Pterocarpus clade</taxon>
        <taxon>Stylosanthes</taxon>
    </lineage>
</organism>
<protein>
    <submittedName>
        <fullName evidence="2">Uncharacterized protein</fullName>
    </submittedName>
</protein>
<accession>A0ABU6W7P7</accession>
<gene>
    <name evidence="2" type="ORF">PIB30_024439</name>
</gene>
<feature type="region of interest" description="Disordered" evidence="1">
    <location>
        <begin position="306"/>
        <end position="325"/>
    </location>
</feature>
<keyword evidence="3" id="KW-1185">Reference proteome</keyword>
<reference evidence="2 3" key="1">
    <citation type="journal article" date="2023" name="Plants (Basel)">
        <title>Bridging the Gap: Combining Genomics and Transcriptomics Approaches to Understand Stylosanthes scabra, an Orphan Legume from the Brazilian Caatinga.</title>
        <authorList>
            <person name="Ferreira-Neto J.R.C."/>
            <person name="da Silva M.D."/>
            <person name="Binneck E."/>
            <person name="de Melo N.F."/>
            <person name="da Silva R.H."/>
            <person name="de Melo A.L.T.M."/>
            <person name="Pandolfi V."/>
            <person name="Bustamante F.O."/>
            <person name="Brasileiro-Vidal A.C."/>
            <person name="Benko-Iseppon A.M."/>
        </authorList>
    </citation>
    <scope>NUCLEOTIDE SEQUENCE [LARGE SCALE GENOMIC DNA]</scope>
    <source>
        <tissue evidence="2">Leaves</tissue>
    </source>
</reference>
<evidence type="ECO:0000256" key="1">
    <source>
        <dbReference type="SAM" id="MobiDB-lite"/>
    </source>
</evidence>
<sequence>MKCTIFGDLVGKLSQLADNNGAQPMILVVQLFKPSVYLNETYIQNVRYVSCVLLKPDFPDVVAFRNSLMAQCDLASQQITQIEEHPDHSVGDELQGGALPLNSIEEVLNMTDVSSLFNPNVILCDEVSVGFWPVSCLLRVESSLVIILCLGMNVKLIFGSSSSVSFRYKLNIIVADGTGCLNLIVWNQERKLILGKSANEVRGEKAQPKIFETLLEKRFLFKVEVSSRNASSIDLGTNQSVSNQVPVAVSVEADSDLNAAAIVSLSKDSGTESNFGDGIGTPMKDGNGKAIPSADVSPLCNLDVQGSSSRTFRRSGGKRKSENLV</sequence>
<proteinExistence type="predicted"/>
<evidence type="ECO:0000313" key="2">
    <source>
        <dbReference type="EMBL" id="MED6181966.1"/>
    </source>
</evidence>
<dbReference type="Gene3D" id="2.40.50.140">
    <property type="entry name" value="Nucleic acid-binding proteins"/>
    <property type="match status" value="1"/>
</dbReference>
<name>A0ABU6W7P7_9FABA</name>
<comment type="caution">
    <text evidence="2">The sequence shown here is derived from an EMBL/GenBank/DDBJ whole genome shotgun (WGS) entry which is preliminary data.</text>
</comment>
<dbReference type="InterPro" id="IPR012340">
    <property type="entry name" value="NA-bd_OB-fold"/>
</dbReference>
<dbReference type="EMBL" id="JASCZI010181330">
    <property type="protein sequence ID" value="MED6181966.1"/>
    <property type="molecule type" value="Genomic_DNA"/>
</dbReference>
<evidence type="ECO:0000313" key="3">
    <source>
        <dbReference type="Proteomes" id="UP001341840"/>
    </source>
</evidence>